<organism evidence="1">
    <name type="scientific">Picea sitchensis</name>
    <name type="common">Sitka spruce</name>
    <name type="synonym">Pinus sitchensis</name>
    <dbReference type="NCBI Taxonomy" id="3332"/>
    <lineage>
        <taxon>Eukaryota</taxon>
        <taxon>Viridiplantae</taxon>
        <taxon>Streptophyta</taxon>
        <taxon>Embryophyta</taxon>
        <taxon>Tracheophyta</taxon>
        <taxon>Spermatophyta</taxon>
        <taxon>Pinopsida</taxon>
        <taxon>Pinidae</taxon>
        <taxon>Conifers I</taxon>
        <taxon>Pinales</taxon>
        <taxon>Pinaceae</taxon>
        <taxon>Picea</taxon>
    </lineage>
</organism>
<accession>A0A6B9XXX9</accession>
<dbReference type="AlphaFoldDB" id="A0A6B9XXX9"/>
<proteinExistence type="predicted"/>
<gene>
    <name evidence="1" type="primary">orf06926</name>
    <name evidence="1" type="ORF">Q903MT_gene6872</name>
</gene>
<dbReference type="EMBL" id="MK697706">
    <property type="protein sequence ID" value="QHR92824.1"/>
    <property type="molecule type" value="Genomic_DNA"/>
</dbReference>
<sequence>MLVGLYLGGDRRKKGMSLMTIIHPTSHVNGPKVSVGLYLGGDRRDK</sequence>
<protein>
    <submittedName>
        <fullName evidence="1">Uncharacterized protein</fullName>
    </submittedName>
</protein>
<evidence type="ECO:0000313" key="1">
    <source>
        <dbReference type="EMBL" id="QHR92824.1"/>
    </source>
</evidence>
<keyword evidence="1" id="KW-0496">Mitochondrion</keyword>
<name>A0A6B9XXX9_PICSI</name>
<reference evidence="1" key="1">
    <citation type="submission" date="2019-03" db="EMBL/GenBank/DDBJ databases">
        <title>Largest Complete Mitochondrial Genome of a Gymnosperm, Sitka Spruce (Picea sitchensis), Indicates Complex Physical Structure.</title>
        <authorList>
            <person name="Jackman S.D."/>
            <person name="Coombe L."/>
            <person name="Warren R."/>
            <person name="Kirk H."/>
            <person name="Trinh E."/>
            <person name="McLeod T."/>
            <person name="Pleasance S."/>
            <person name="Pandoh P."/>
            <person name="Zhao Y."/>
            <person name="Coope R."/>
            <person name="Bousquet J."/>
            <person name="Bohlmann J.C."/>
            <person name="Jones S.J.M."/>
            <person name="Birol I."/>
        </authorList>
    </citation>
    <scope>NUCLEOTIDE SEQUENCE</scope>
    <source>
        <strain evidence="1">Q903</strain>
    </source>
</reference>
<geneLocation type="mitochondrion" evidence="1"/>